<feature type="transmembrane region" description="Helical" evidence="7">
    <location>
        <begin position="331"/>
        <end position="348"/>
    </location>
</feature>
<feature type="region of interest" description="Disordered" evidence="6">
    <location>
        <begin position="453"/>
        <end position="517"/>
    </location>
</feature>
<comment type="caution">
    <text evidence="8">The sequence shown here is derived from an EMBL/GenBank/DDBJ whole genome shotgun (WGS) entry which is preliminary data.</text>
</comment>
<organism evidence="8 9">
    <name type="scientific">Nocardia carnea</name>
    <dbReference type="NCBI Taxonomy" id="37328"/>
    <lineage>
        <taxon>Bacteria</taxon>
        <taxon>Bacillati</taxon>
        <taxon>Actinomycetota</taxon>
        <taxon>Actinomycetes</taxon>
        <taxon>Mycobacteriales</taxon>
        <taxon>Nocardiaceae</taxon>
        <taxon>Nocardia</taxon>
    </lineage>
</organism>
<dbReference type="Proteomes" id="UP001611263">
    <property type="component" value="Unassembled WGS sequence"/>
</dbReference>
<name>A0ABW7TKP8_9NOCA</name>
<protein>
    <submittedName>
        <fullName evidence="8">MFS transporter</fullName>
    </submittedName>
</protein>
<evidence type="ECO:0000256" key="5">
    <source>
        <dbReference type="ARBA" id="ARBA00023136"/>
    </source>
</evidence>
<dbReference type="GeneID" id="93505421"/>
<dbReference type="SUPFAM" id="SSF103473">
    <property type="entry name" value="MFS general substrate transporter"/>
    <property type="match status" value="1"/>
</dbReference>
<evidence type="ECO:0000256" key="3">
    <source>
        <dbReference type="ARBA" id="ARBA00022692"/>
    </source>
</evidence>
<keyword evidence="5 7" id="KW-0472">Membrane</keyword>
<gene>
    <name evidence="8" type="ORF">ACH4WX_05675</name>
</gene>
<feature type="transmembrane region" description="Helical" evidence="7">
    <location>
        <begin position="192"/>
        <end position="210"/>
    </location>
</feature>
<feature type="transmembrane region" description="Helical" evidence="7">
    <location>
        <begin position="92"/>
        <end position="113"/>
    </location>
</feature>
<feature type="transmembrane region" description="Helical" evidence="7">
    <location>
        <begin position="246"/>
        <end position="267"/>
    </location>
</feature>
<keyword evidence="9" id="KW-1185">Reference proteome</keyword>
<keyword evidence="4 7" id="KW-1133">Transmembrane helix</keyword>
<evidence type="ECO:0000256" key="6">
    <source>
        <dbReference type="SAM" id="MobiDB-lite"/>
    </source>
</evidence>
<keyword evidence="3 7" id="KW-0812">Transmembrane</keyword>
<dbReference type="InterPro" id="IPR011701">
    <property type="entry name" value="MFS"/>
</dbReference>
<proteinExistence type="predicted"/>
<sequence length="517" mass="55023">MSMEAPNRPAAATGTRLDLADPTVRTFAQLLVNVLLVSFINFTVWFGITFFVYLETRSVFATGMIAGIFLVAMAGTGVWFGSIVDHHRKKSVMQASALVSLAIYVVALAFYLATPAEEWRDPAGIRLWVLIVLVMAGVITGGLRTIALPTVVTAMFDPRIRDRANGLVGTTTGISQLATSVASALLVGWNGMLGVLVMAVVVLTGAVLHLQRLTLPDALSHAAAAGEPKRVDLRGTVRVIRGIPGMIPLIAFAALNNLLFGGLMALMDPYALSMMSVQAWGIIWGALSAVMIVGGLLVARTGTSSNPVRLILLINLALWAVMLIFPLRDSVLLLVAGMAVFMVLMPFTEAAEQTVLQKVVPYERQGRVFGFAQSVEQAASPLTAFLISPLAQFFFIPFMTDGSGARWIGGWFGTGEARGMALVFVLLGVLGVLFTGYALGSRHYRYLSRSYRTGGPSVEDSAPGMEKTDPDIAAPLGAPGADSPFSDLPTDDLDAELTGLTPDQRCDTTGCEPAGVR</sequence>
<comment type="subcellular location">
    <subcellularLocation>
        <location evidence="1">Cell membrane</location>
        <topology evidence="1">Multi-pass membrane protein</topology>
    </subcellularLocation>
</comment>
<dbReference type="Gene3D" id="1.20.1250.20">
    <property type="entry name" value="MFS general substrate transporter like domains"/>
    <property type="match status" value="1"/>
</dbReference>
<evidence type="ECO:0000313" key="8">
    <source>
        <dbReference type="EMBL" id="MFI1460198.1"/>
    </source>
</evidence>
<evidence type="ECO:0000256" key="4">
    <source>
        <dbReference type="ARBA" id="ARBA00022989"/>
    </source>
</evidence>
<keyword evidence="2" id="KW-1003">Cell membrane</keyword>
<evidence type="ECO:0000256" key="1">
    <source>
        <dbReference type="ARBA" id="ARBA00004651"/>
    </source>
</evidence>
<feature type="transmembrane region" description="Helical" evidence="7">
    <location>
        <begin position="306"/>
        <end position="325"/>
    </location>
</feature>
<evidence type="ECO:0000256" key="7">
    <source>
        <dbReference type="SAM" id="Phobius"/>
    </source>
</evidence>
<dbReference type="RefSeq" id="WP_081595550.1">
    <property type="nucleotide sequence ID" value="NZ_JBIRUQ010000001.1"/>
</dbReference>
<feature type="transmembrane region" description="Helical" evidence="7">
    <location>
        <begin position="125"/>
        <end position="143"/>
    </location>
</feature>
<accession>A0ABW7TKP8</accession>
<dbReference type="CDD" id="cd06173">
    <property type="entry name" value="MFS_MefA_like"/>
    <property type="match status" value="1"/>
</dbReference>
<reference evidence="8 9" key="1">
    <citation type="submission" date="2024-10" db="EMBL/GenBank/DDBJ databases">
        <title>The Natural Products Discovery Center: Release of the First 8490 Sequenced Strains for Exploring Actinobacteria Biosynthetic Diversity.</title>
        <authorList>
            <person name="Kalkreuter E."/>
            <person name="Kautsar S.A."/>
            <person name="Yang D."/>
            <person name="Bader C.D."/>
            <person name="Teijaro C.N."/>
            <person name="Fluegel L."/>
            <person name="Davis C.M."/>
            <person name="Simpson J.R."/>
            <person name="Lauterbach L."/>
            <person name="Steele A.D."/>
            <person name="Gui C."/>
            <person name="Meng S."/>
            <person name="Li G."/>
            <person name="Viehrig K."/>
            <person name="Ye F."/>
            <person name="Su P."/>
            <person name="Kiefer A.F."/>
            <person name="Nichols A."/>
            <person name="Cepeda A.J."/>
            <person name="Yan W."/>
            <person name="Fan B."/>
            <person name="Jiang Y."/>
            <person name="Adhikari A."/>
            <person name="Zheng C.-J."/>
            <person name="Schuster L."/>
            <person name="Cowan T.M."/>
            <person name="Smanski M.J."/>
            <person name="Chevrette M.G."/>
            <person name="De Carvalho L.P.S."/>
            <person name="Shen B."/>
        </authorList>
    </citation>
    <scope>NUCLEOTIDE SEQUENCE [LARGE SCALE GENOMIC DNA]</scope>
    <source>
        <strain evidence="8 9">NPDC020568</strain>
    </source>
</reference>
<dbReference type="EMBL" id="JBIRUQ010000001">
    <property type="protein sequence ID" value="MFI1460198.1"/>
    <property type="molecule type" value="Genomic_DNA"/>
</dbReference>
<feature type="transmembrane region" description="Helical" evidence="7">
    <location>
        <begin position="59"/>
        <end position="80"/>
    </location>
</feature>
<dbReference type="PANTHER" id="PTHR23513:SF11">
    <property type="entry name" value="STAPHYLOFERRIN A TRANSPORTER"/>
    <property type="match status" value="1"/>
</dbReference>
<feature type="transmembrane region" description="Helical" evidence="7">
    <location>
        <begin position="279"/>
        <end position="299"/>
    </location>
</feature>
<dbReference type="InterPro" id="IPR036259">
    <property type="entry name" value="MFS_trans_sf"/>
</dbReference>
<feature type="transmembrane region" description="Helical" evidence="7">
    <location>
        <begin position="30"/>
        <end position="53"/>
    </location>
</feature>
<feature type="transmembrane region" description="Helical" evidence="7">
    <location>
        <begin position="382"/>
        <end position="400"/>
    </location>
</feature>
<evidence type="ECO:0000256" key="2">
    <source>
        <dbReference type="ARBA" id="ARBA00022475"/>
    </source>
</evidence>
<dbReference type="Pfam" id="PF07690">
    <property type="entry name" value="MFS_1"/>
    <property type="match status" value="1"/>
</dbReference>
<evidence type="ECO:0000313" key="9">
    <source>
        <dbReference type="Proteomes" id="UP001611263"/>
    </source>
</evidence>
<dbReference type="PANTHER" id="PTHR23513">
    <property type="entry name" value="INTEGRAL MEMBRANE EFFLUX PROTEIN-RELATED"/>
    <property type="match status" value="1"/>
</dbReference>
<feature type="transmembrane region" description="Helical" evidence="7">
    <location>
        <begin position="420"/>
        <end position="440"/>
    </location>
</feature>